<evidence type="ECO:0000313" key="2">
    <source>
        <dbReference type="Proteomes" id="UP001055439"/>
    </source>
</evidence>
<sequence>MWKINQTSRSHIKAKGNPHLAHPSAVFAFFQLLETKRSDFSQQAELVRPPNLLCLLLLPINMRPENSIESDKIGKTTKYVSNPREEETVGTADFEERLLPSTSEAWAHPGTEPAFLGPQISPRRWKPVHGFAASFVPLSHKGLLVPFSPLYASRRDIDVREAQELRQPYDRHRRVVVAWDLSLYGEYVTVLTVTDVYTL</sequence>
<accession>A0A9E7G0E7</accession>
<proteinExistence type="predicted"/>
<keyword evidence="2" id="KW-1185">Reference proteome</keyword>
<organism evidence="1 2">
    <name type="scientific">Musa troglodytarum</name>
    <name type="common">fe'i banana</name>
    <dbReference type="NCBI Taxonomy" id="320322"/>
    <lineage>
        <taxon>Eukaryota</taxon>
        <taxon>Viridiplantae</taxon>
        <taxon>Streptophyta</taxon>
        <taxon>Embryophyta</taxon>
        <taxon>Tracheophyta</taxon>
        <taxon>Spermatophyta</taxon>
        <taxon>Magnoliopsida</taxon>
        <taxon>Liliopsida</taxon>
        <taxon>Zingiberales</taxon>
        <taxon>Musaceae</taxon>
        <taxon>Musa</taxon>
    </lineage>
</organism>
<name>A0A9E7G0E7_9LILI</name>
<gene>
    <name evidence="1" type="ORF">MUK42_34384</name>
</gene>
<dbReference type="AlphaFoldDB" id="A0A9E7G0E7"/>
<protein>
    <submittedName>
        <fullName evidence="1">Uncharacterized protein</fullName>
    </submittedName>
</protein>
<evidence type="ECO:0000313" key="1">
    <source>
        <dbReference type="EMBL" id="URE04363.1"/>
    </source>
</evidence>
<dbReference type="EMBL" id="CP097507">
    <property type="protein sequence ID" value="URE04363.1"/>
    <property type="molecule type" value="Genomic_DNA"/>
</dbReference>
<dbReference type="Proteomes" id="UP001055439">
    <property type="component" value="Chromosome 5"/>
</dbReference>
<reference evidence="1" key="1">
    <citation type="submission" date="2022-05" db="EMBL/GenBank/DDBJ databases">
        <title>The Musa troglodytarum L. genome provides insights into the mechanism of non-climacteric behaviour and enrichment of carotenoids.</title>
        <authorList>
            <person name="Wang J."/>
        </authorList>
    </citation>
    <scope>NUCLEOTIDE SEQUENCE</scope>
    <source>
        <tissue evidence="1">Leaf</tissue>
    </source>
</reference>